<dbReference type="InterPro" id="IPR046347">
    <property type="entry name" value="bZIP_sf"/>
</dbReference>
<accession>A0A9P9ELL3</accession>
<feature type="region of interest" description="Disordered" evidence="1">
    <location>
        <begin position="1"/>
        <end position="25"/>
    </location>
</feature>
<dbReference type="Gene3D" id="1.20.5.170">
    <property type="match status" value="1"/>
</dbReference>
<evidence type="ECO:0000259" key="2">
    <source>
        <dbReference type="PROSITE" id="PS00036"/>
    </source>
</evidence>
<evidence type="ECO:0000313" key="3">
    <source>
        <dbReference type="EMBL" id="KAH7141750.1"/>
    </source>
</evidence>
<dbReference type="InterPro" id="IPR004827">
    <property type="entry name" value="bZIP"/>
</dbReference>
<dbReference type="GO" id="GO:0003700">
    <property type="term" value="F:DNA-binding transcription factor activity"/>
    <property type="evidence" value="ECO:0007669"/>
    <property type="project" value="InterPro"/>
</dbReference>
<comment type="caution">
    <text evidence="3">The sequence shown here is derived from an EMBL/GenBank/DDBJ whole genome shotgun (WGS) entry which is preliminary data.</text>
</comment>
<dbReference type="OrthoDB" id="432719at2759"/>
<feature type="domain" description="BZIP" evidence="2">
    <location>
        <begin position="10"/>
        <end position="24"/>
    </location>
</feature>
<sequence>MSSSPEEDNKRAQNRAAQKNFRKKQQSRLEYLEAFVKATKSGQASHDEDNRYYTLLRGHLKLLGENRHLRDNLIGLRQKLTYISQSAAAVAGDGAIDSLLKDDGNERSAAVSSPLMLGEPRQDSVSTQITTPNKSQIAATMSAGFIIALHTVSSSQAMPVTQAIANSQVILPASSLYSDRTMALNVTKGTKAFDTIHPFTDPSF</sequence>
<dbReference type="SUPFAM" id="SSF57959">
    <property type="entry name" value="Leucine zipper domain"/>
    <property type="match status" value="1"/>
</dbReference>
<dbReference type="CDD" id="cd14688">
    <property type="entry name" value="bZIP_YAP"/>
    <property type="match status" value="1"/>
</dbReference>
<reference evidence="3" key="1">
    <citation type="journal article" date="2021" name="Nat. Commun.">
        <title>Genetic determinants of endophytism in the Arabidopsis root mycobiome.</title>
        <authorList>
            <person name="Mesny F."/>
            <person name="Miyauchi S."/>
            <person name="Thiergart T."/>
            <person name="Pickel B."/>
            <person name="Atanasova L."/>
            <person name="Karlsson M."/>
            <person name="Huettel B."/>
            <person name="Barry K.W."/>
            <person name="Haridas S."/>
            <person name="Chen C."/>
            <person name="Bauer D."/>
            <person name="Andreopoulos W."/>
            <person name="Pangilinan J."/>
            <person name="LaButti K."/>
            <person name="Riley R."/>
            <person name="Lipzen A."/>
            <person name="Clum A."/>
            <person name="Drula E."/>
            <person name="Henrissat B."/>
            <person name="Kohler A."/>
            <person name="Grigoriev I.V."/>
            <person name="Martin F.M."/>
            <person name="Hacquard S."/>
        </authorList>
    </citation>
    <scope>NUCLEOTIDE SEQUENCE</scope>
    <source>
        <strain evidence="3">MPI-CAGE-AT-0147</strain>
    </source>
</reference>
<keyword evidence="4" id="KW-1185">Reference proteome</keyword>
<dbReference type="EMBL" id="JAGMUV010000010">
    <property type="protein sequence ID" value="KAH7141750.1"/>
    <property type="molecule type" value="Genomic_DNA"/>
</dbReference>
<protein>
    <recommendedName>
        <fullName evidence="2">BZIP domain-containing protein</fullName>
    </recommendedName>
</protein>
<organism evidence="3 4">
    <name type="scientific">Dactylonectria macrodidyma</name>
    <dbReference type="NCBI Taxonomy" id="307937"/>
    <lineage>
        <taxon>Eukaryota</taxon>
        <taxon>Fungi</taxon>
        <taxon>Dikarya</taxon>
        <taxon>Ascomycota</taxon>
        <taxon>Pezizomycotina</taxon>
        <taxon>Sordariomycetes</taxon>
        <taxon>Hypocreomycetidae</taxon>
        <taxon>Hypocreales</taxon>
        <taxon>Nectriaceae</taxon>
        <taxon>Dactylonectria</taxon>
    </lineage>
</organism>
<dbReference type="AlphaFoldDB" id="A0A9P9ELL3"/>
<dbReference type="PROSITE" id="PS00036">
    <property type="entry name" value="BZIP_BASIC"/>
    <property type="match status" value="1"/>
</dbReference>
<name>A0A9P9ELL3_9HYPO</name>
<gene>
    <name evidence="3" type="ORF">EDB81DRAFT_760602</name>
</gene>
<dbReference type="Proteomes" id="UP000738349">
    <property type="component" value="Unassembled WGS sequence"/>
</dbReference>
<evidence type="ECO:0000313" key="4">
    <source>
        <dbReference type="Proteomes" id="UP000738349"/>
    </source>
</evidence>
<proteinExistence type="predicted"/>
<evidence type="ECO:0000256" key="1">
    <source>
        <dbReference type="SAM" id="MobiDB-lite"/>
    </source>
</evidence>